<keyword evidence="12" id="KW-1185">Reference proteome</keyword>
<sequence>MTMTDHSVFSVPFFSFASTSHSPPPPPARLPRPPTNPSSDAVMANAKLAQLSDFDVLGALGTGSTAEVLLVRNVSSGKLHAMKMISKAALGSARAVEQVIEENKILQSLYHPFIVGLHYAFQDASHFFLVITYVGGGDLLTFLEARGKMVESTARLVIAEIVLALEHLHGMHIVYRDLKPENILLGIDGHIVLADFGIAKRLLKGGTPVTSSTSTVCGTPEYMAPEVLTSGGYSFSVDWWATGVVLYEVLVGHTPFEASGIQELITMLSDANLHADIPDFIGDDARDFLCRTLVVDTKARLGAGGAREVRSHHFFESIDWEALLAKEMSSPLASGPSAKAPSVSESLDYGTSRHEIIQKLSHNFPSYSTQAAPSHGRKLTPHARDAQRRLNIARSDSVHRLFFEVLNNFTLWRLSPDLVRLLGCEAQLASMVGQSLRQPGGLIVATHKDIFEAAVNAVLHHSEDVEETLRIAGCAGVHLLIECSFTLVPMDAGSAKAAAVQDVDILRVVVHNVSLLNHSQTAPQGAESPTGSEGEEVILHRVGGMDSRPSRPSSAPENPATSNHGSFRSLRSQLSGSNRSQQSNSFRSDTNKHQLPSGMDSPAMAAAMLCTSAAAGDLKGMQRVLESEGVTVDDVNSDGRSALHCAASEGQMAAVKMLLAAGAKLDIEDRWGGTPLVDALRHRHLQVANLLLAEGARVHDTGSSHYKRSSAVLQACEAAARGNVDHLQVLACSADMPLNDGDYDGRTPLHLAASEGQLAAVEFLIAQNVDVNPTDRWGATPLQDALRHKHTECAIALLNHGALQGNELSSTARGTHRVLHAAAAAAAGNVQLLETYLKQPGASVDDSDYDSRTALHLAASEGRAETVAYLVEQAGADPNPVDRWGGTPLQDALRHKHLDVASILLLHGARTGQQLFSKDKLSNPRSRSLEPSVLRDLLLCPIRRTLMQKPVVAADGNSYEQEALEVWFAEHGAVSPVTKQPLPHTNFVINLALMEVQSKLTALDLEPALPVQAPLQAPKGLKPPTQSKPHSPLEMRSSRRGSPTSSSDAALPPMLARGAAAALGTCPSSGGVRGL</sequence>
<evidence type="ECO:0000256" key="2">
    <source>
        <dbReference type="ARBA" id="ARBA00022553"/>
    </source>
</evidence>
<feature type="repeat" description="ANK" evidence="7">
    <location>
        <begin position="744"/>
        <end position="776"/>
    </location>
</feature>
<dbReference type="SMART" id="SM00504">
    <property type="entry name" value="Ubox"/>
    <property type="match status" value="1"/>
</dbReference>
<dbReference type="AlphaFoldDB" id="A0AB34J6M3"/>
<feature type="region of interest" description="Disordered" evidence="8">
    <location>
        <begin position="1014"/>
        <end position="1053"/>
    </location>
</feature>
<name>A0AB34J6M3_PRYPA</name>
<dbReference type="InterPro" id="IPR003613">
    <property type="entry name" value="Ubox_domain"/>
</dbReference>
<dbReference type="GO" id="GO:0016567">
    <property type="term" value="P:protein ubiquitination"/>
    <property type="evidence" value="ECO:0007669"/>
    <property type="project" value="InterPro"/>
</dbReference>
<reference evidence="11 12" key="1">
    <citation type="journal article" date="2024" name="Science">
        <title>Giant polyketide synthase enzymes in the biosynthesis of giant marine polyether toxins.</title>
        <authorList>
            <person name="Fallon T.R."/>
            <person name="Shende V.V."/>
            <person name="Wierzbicki I.H."/>
            <person name="Pendleton A.L."/>
            <person name="Watervoot N.F."/>
            <person name="Auber R.P."/>
            <person name="Gonzalez D.J."/>
            <person name="Wisecaver J.H."/>
            <person name="Moore B.S."/>
        </authorList>
    </citation>
    <scope>NUCLEOTIDE SEQUENCE [LARGE SCALE GENOMIC DNA]</scope>
    <source>
        <strain evidence="11 12">12B1</strain>
    </source>
</reference>
<dbReference type="Proteomes" id="UP001515480">
    <property type="component" value="Unassembled WGS sequence"/>
</dbReference>
<keyword evidence="1" id="KW-0723">Serine/threonine-protein kinase</keyword>
<comment type="caution">
    <text evidence="11">The sequence shown here is derived from an EMBL/GenBank/DDBJ whole genome shotgun (WGS) entry which is preliminary data.</text>
</comment>
<dbReference type="SUPFAM" id="SSF56112">
    <property type="entry name" value="Protein kinase-like (PK-like)"/>
    <property type="match status" value="1"/>
</dbReference>
<feature type="repeat" description="ANK" evidence="7">
    <location>
        <begin position="850"/>
        <end position="883"/>
    </location>
</feature>
<evidence type="ECO:0000256" key="3">
    <source>
        <dbReference type="ARBA" id="ARBA00022679"/>
    </source>
</evidence>
<feature type="compositionally biased region" description="Pro residues" evidence="8">
    <location>
        <begin position="22"/>
        <end position="36"/>
    </location>
</feature>
<dbReference type="FunFam" id="1.10.510.10:FF:000048">
    <property type="entry name" value="Protein kinase C"/>
    <property type="match status" value="1"/>
</dbReference>
<feature type="region of interest" description="Disordered" evidence="8">
    <location>
        <begin position="18"/>
        <end position="39"/>
    </location>
</feature>
<dbReference type="SMART" id="SM00248">
    <property type="entry name" value="ANK"/>
    <property type="match status" value="6"/>
</dbReference>
<keyword evidence="3" id="KW-0808">Transferase</keyword>
<dbReference type="Gene3D" id="3.30.200.20">
    <property type="entry name" value="Phosphorylase Kinase, domain 1"/>
    <property type="match status" value="1"/>
</dbReference>
<evidence type="ECO:0008006" key="13">
    <source>
        <dbReference type="Google" id="ProtNLM"/>
    </source>
</evidence>
<evidence type="ECO:0000256" key="5">
    <source>
        <dbReference type="ARBA" id="ARBA00022777"/>
    </source>
</evidence>
<dbReference type="PROSITE" id="PS50088">
    <property type="entry name" value="ANK_REPEAT"/>
    <property type="match status" value="4"/>
</dbReference>
<dbReference type="CDD" id="cd05123">
    <property type="entry name" value="STKc_AGC"/>
    <property type="match status" value="1"/>
</dbReference>
<feature type="domain" description="U-box" evidence="10">
    <location>
        <begin position="933"/>
        <end position="1006"/>
    </location>
</feature>
<proteinExistence type="predicted"/>
<dbReference type="InterPro" id="IPR008271">
    <property type="entry name" value="Ser/Thr_kinase_AS"/>
</dbReference>
<evidence type="ECO:0000256" key="6">
    <source>
        <dbReference type="ARBA" id="ARBA00022840"/>
    </source>
</evidence>
<dbReference type="InterPro" id="IPR045270">
    <property type="entry name" value="STKc_AGC"/>
</dbReference>
<evidence type="ECO:0000256" key="1">
    <source>
        <dbReference type="ARBA" id="ARBA00022527"/>
    </source>
</evidence>
<accession>A0AB34J6M3</accession>
<gene>
    <name evidence="11" type="ORF">AB1Y20_005222</name>
</gene>
<evidence type="ECO:0000256" key="4">
    <source>
        <dbReference type="ARBA" id="ARBA00022741"/>
    </source>
</evidence>
<keyword evidence="7" id="KW-0040">ANK repeat</keyword>
<dbReference type="Pfam" id="PF12796">
    <property type="entry name" value="Ank_2"/>
    <property type="match status" value="3"/>
</dbReference>
<dbReference type="Gene3D" id="1.10.510.10">
    <property type="entry name" value="Transferase(Phosphotransferase) domain 1"/>
    <property type="match status" value="1"/>
</dbReference>
<dbReference type="InterPro" id="IPR011009">
    <property type="entry name" value="Kinase-like_dom_sf"/>
</dbReference>
<evidence type="ECO:0000259" key="9">
    <source>
        <dbReference type="PROSITE" id="PS50011"/>
    </source>
</evidence>
<feature type="repeat" description="ANK" evidence="7">
    <location>
        <begin position="638"/>
        <end position="670"/>
    </location>
</feature>
<dbReference type="PROSITE" id="PS50011">
    <property type="entry name" value="PROTEIN_KINASE_DOM"/>
    <property type="match status" value="1"/>
</dbReference>
<dbReference type="InterPro" id="IPR000719">
    <property type="entry name" value="Prot_kinase_dom"/>
</dbReference>
<evidence type="ECO:0000256" key="7">
    <source>
        <dbReference type="PROSITE-ProRule" id="PRU00023"/>
    </source>
</evidence>
<dbReference type="Pfam" id="PF00069">
    <property type="entry name" value="Pkinase"/>
    <property type="match status" value="1"/>
</dbReference>
<keyword evidence="2" id="KW-0597">Phosphoprotein</keyword>
<evidence type="ECO:0000256" key="8">
    <source>
        <dbReference type="SAM" id="MobiDB-lite"/>
    </source>
</evidence>
<feature type="compositionally biased region" description="Polar residues" evidence="8">
    <location>
        <begin position="550"/>
        <end position="566"/>
    </location>
</feature>
<evidence type="ECO:0000313" key="12">
    <source>
        <dbReference type="Proteomes" id="UP001515480"/>
    </source>
</evidence>
<dbReference type="PROSITE" id="PS51698">
    <property type="entry name" value="U_BOX"/>
    <property type="match status" value="1"/>
</dbReference>
<dbReference type="SUPFAM" id="SSF48403">
    <property type="entry name" value="Ankyrin repeat"/>
    <property type="match status" value="1"/>
</dbReference>
<feature type="repeat" description="ANK" evidence="7">
    <location>
        <begin position="671"/>
        <end position="703"/>
    </location>
</feature>
<dbReference type="PANTHER" id="PTHR24351">
    <property type="entry name" value="RIBOSOMAL PROTEIN S6 KINASE"/>
    <property type="match status" value="1"/>
</dbReference>
<dbReference type="Gene3D" id="1.25.40.20">
    <property type="entry name" value="Ankyrin repeat-containing domain"/>
    <property type="match status" value="3"/>
</dbReference>
<dbReference type="InterPro" id="IPR002110">
    <property type="entry name" value="Ankyrin_rpt"/>
</dbReference>
<keyword evidence="5" id="KW-0418">Kinase</keyword>
<dbReference type="SMART" id="SM00220">
    <property type="entry name" value="S_TKc"/>
    <property type="match status" value="1"/>
</dbReference>
<dbReference type="GO" id="GO:0004842">
    <property type="term" value="F:ubiquitin-protein transferase activity"/>
    <property type="evidence" value="ECO:0007669"/>
    <property type="project" value="InterPro"/>
</dbReference>
<dbReference type="Gene3D" id="3.30.40.10">
    <property type="entry name" value="Zinc/RING finger domain, C3HC4 (zinc finger)"/>
    <property type="match status" value="1"/>
</dbReference>
<dbReference type="GO" id="GO:0005524">
    <property type="term" value="F:ATP binding"/>
    <property type="evidence" value="ECO:0007669"/>
    <property type="project" value="UniProtKB-KW"/>
</dbReference>
<dbReference type="Pfam" id="PF04564">
    <property type="entry name" value="U-box"/>
    <property type="match status" value="1"/>
</dbReference>
<feature type="region of interest" description="Disordered" evidence="8">
    <location>
        <begin position="543"/>
        <end position="600"/>
    </location>
</feature>
<keyword evidence="6" id="KW-0067">ATP-binding</keyword>
<dbReference type="InterPro" id="IPR013083">
    <property type="entry name" value="Znf_RING/FYVE/PHD"/>
</dbReference>
<protein>
    <recommendedName>
        <fullName evidence="13">Serine/threonine-protein kinase</fullName>
    </recommendedName>
</protein>
<dbReference type="PROSITE" id="PS50297">
    <property type="entry name" value="ANK_REP_REGION"/>
    <property type="match status" value="3"/>
</dbReference>
<dbReference type="CDD" id="cd16655">
    <property type="entry name" value="RING-Ubox_WDSUB1-like"/>
    <property type="match status" value="1"/>
</dbReference>
<organism evidence="11 12">
    <name type="scientific">Prymnesium parvum</name>
    <name type="common">Toxic golden alga</name>
    <dbReference type="NCBI Taxonomy" id="97485"/>
    <lineage>
        <taxon>Eukaryota</taxon>
        <taxon>Haptista</taxon>
        <taxon>Haptophyta</taxon>
        <taxon>Prymnesiophyceae</taxon>
        <taxon>Prymnesiales</taxon>
        <taxon>Prymnesiaceae</taxon>
        <taxon>Prymnesium</taxon>
    </lineage>
</organism>
<evidence type="ECO:0000259" key="10">
    <source>
        <dbReference type="PROSITE" id="PS51698"/>
    </source>
</evidence>
<dbReference type="SUPFAM" id="SSF57850">
    <property type="entry name" value="RING/U-box"/>
    <property type="match status" value="1"/>
</dbReference>
<dbReference type="EMBL" id="JBGBPQ010000013">
    <property type="protein sequence ID" value="KAL1511942.1"/>
    <property type="molecule type" value="Genomic_DNA"/>
</dbReference>
<keyword evidence="4" id="KW-0547">Nucleotide-binding</keyword>
<dbReference type="GO" id="GO:0004674">
    <property type="term" value="F:protein serine/threonine kinase activity"/>
    <property type="evidence" value="ECO:0007669"/>
    <property type="project" value="UniProtKB-KW"/>
</dbReference>
<feature type="compositionally biased region" description="Low complexity" evidence="8">
    <location>
        <begin position="568"/>
        <end position="588"/>
    </location>
</feature>
<evidence type="ECO:0000313" key="11">
    <source>
        <dbReference type="EMBL" id="KAL1511942.1"/>
    </source>
</evidence>
<feature type="domain" description="Protein kinase" evidence="9">
    <location>
        <begin position="54"/>
        <end position="315"/>
    </location>
</feature>
<dbReference type="PROSITE" id="PS00108">
    <property type="entry name" value="PROTEIN_KINASE_ST"/>
    <property type="match status" value="1"/>
</dbReference>
<dbReference type="InterPro" id="IPR036770">
    <property type="entry name" value="Ankyrin_rpt-contain_sf"/>
</dbReference>